<dbReference type="HOGENOM" id="CLU_2407121_0_0_9"/>
<gene>
    <name evidence="2" type="ordered locus">Bcell_1919</name>
</gene>
<reference evidence="2" key="1">
    <citation type="submission" date="2010-12" db="EMBL/GenBank/DDBJ databases">
        <title>Complete sequence of Bacillus cellulosilyticus DSM 2522.</title>
        <authorList>
            <consortium name="US DOE Joint Genome Institute"/>
            <person name="Lucas S."/>
            <person name="Copeland A."/>
            <person name="Lapidus A."/>
            <person name="Cheng J.-F."/>
            <person name="Bruce D."/>
            <person name="Goodwin L."/>
            <person name="Pitluck S."/>
            <person name="Chertkov O."/>
            <person name="Detter J.C."/>
            <person name="Han C."/>
            <person name="Tapia R."/>
            <person name="Land M."/>
            <person name="Hauser L."/>
            <person name="Jeffries C."/>
            <person name="Kyrpides N."/>
            <person name="Ivanova N."/>
            <person name="Mikhailova N."/>
            <person name="Brumm P."/>
            <person name="Mead D."/>
            <person name="Woyke T."/>
        </authorList>
    </citation>
    <scope>NUCLEOTIDE SEQUENCE [LARGE SCALE GENOMIC DNA]</scope>
    <source>
        <strain evidence="2">DSM 2522</strain>
    </source>
</reference>
<evidence type="ECO:0000256" key="1">
    <source>
        <dbReference type="SAM" id="MobiDB-lite"/>
    </source>
</evidence>
<dbReference type="AlphaFoldDB" id="E6TZK7"/>
<dbReference type="EMBL" id="CP002394">
    <property type="protein sequence ID" value="ADU30181.1"/>
    <property type="molecule type" value="Genomic_DNA"/>
</dbReference>
<sequence>MLSANELEDRFDKLIFSIDKLDRKIQSKTAEGMESKLLEQQRDINDITKSLEEYNVRLQKMEKKLNKKAKRVSPIKEEGQGSKRRLASIFTL</sequence>
<accession>E6TZK7</accession>
<organism evidence="2 3">
    <name type="scientific">Evansella cellulosilytica (strain ATCC 21833 / DSM 2522 / FERM P-1141 / JCM 9156 / N-4)</name>
    <name type="common">Bacillus cellulosilyticus</name>
    <dbReference type="NCBI Taxonomy" id="649639"/>
    <lineage>
        <taxon>Bacteria</taxon>
        <taxon>Bacillati</taxon>
        <taxon>Bacillota</taxon>
        <taxon>Bacilli</taxon>
        <taxon>Bacillales</taxon>
        <taxon>Bacillaceae</taxon>
        <taxon>Evansella</taxon>
    </lineage>
</organism>
<evidence type="ECO:0000313" key="2">
    <source>
        <dbReference type="EMBL" id="ADU30181.1"/>
    </source>
</evidence>
<feature type="region of interest" description="Disordered" evidence="1">
    <location>
        <begin position="65"/>
        <end position="92"/>
    </location>
</feature>
<protein>
    <submittedName>
        <fullName evidence="2">Uncharacterized protein</fullName>
    </submittedName>
</protein>
<evidence type="ECO:0000313" key="3">
    <source>
        <dbReference type="Proteomes" id="UP000001401"/>
    </source>
</evidence>
<proteinExistence type="predicted"/>
<dbReference type="Proteomes" id="UP000001401">
    <property type="component" value="Chromosome"/>
</dbReference>
<dbReference type="KEGG" id="bco:Bcell_1919"/>
<name>E6TZK7_EVAC2</name>
<dbReference type="STRING" id="649639.Bcell_1919"/>
<keyword evidence="3" id="KW-1185">Reference proteome</keyword>
<dbReference type="RefSeq" id="WP_013488517.1">
    <property type="nucleotide sequence ID" value="NC_014829.1"/>
</dbReference>